<feature type="region of interest" description="Disordered" evidence="1">
    <location>
        <begin position="1"/>
        <end position="54"/>
    </location>
</feature>
<dbReference type="PANTHER" id="PTHR15682">
    <property type="entry name" value="UNHEALTHY RIBOSOME BIOGENESIS PROTEIN 2 HOMOLOG"/>
    <property type="match status" value="1"/>
</dbReference>
<dbReference type="GO" id="GO:0042254">
    <property type="term" value="P:ribosome biogenesis"/>
    <property type="evidence" value="ECO:0007669"/>
    <property type="project" value="TreeGrafter"/>
</dbReference>
<reference evidence="2" key="1">
    <citation type="submission" date="2020-06" db="EMBL/GenBank/DDBJ databases">
        <authorList>
            <person name="Li T."/>
            <person name="Hu X."/>
            <person name="Zhang T."/>
            <person name="Song X."/>
            <person name="Zhang H."/>
            <person name="Dai N."/>
            <person name="Sheng W."/>
            <person name="Hou X."/>
            <person name="Wei L."/>
        </authorList>
    </citation>
    <scope>NUCLEOTIDE SEQUENCE</scope>
    <source>
        <strain evidence="2">G01</strain>
        <tissue evidence="2">Leaf</tissue>
    </source>
</reference>
<evidence type="ECO:0000313" key="2">
    <source>
        <dbReference type="EMBL" id="KAL0365595.1"/>
    </source>
</evidence>
<organism evidence="2">
    <name type="scientific">Sesamum angustifolium</name>
    <dbReference type="NCBI Taxonomy" id="2727405"/>
    <lineage>
        <taxon>Eukaryota</taxon>
        <taxon>Viridiplantae</taxon>
        <taxon>Streptophyta</taxon>
        <taxon>Embryophyta</taxon>
        <taxon>Tracheophyta</taxon>
        <taxon>Spermatophyta</taxon>
        <taxon>Magnoliopsida</taxon>
        <taxon>eudicotyledons</taxon>
        <taxon>Gunneridae</taxon>
        <taxon>Pentapetalae</taxon>
        <taxon>asterids</taxon>
        <taxon>lamiids</taxon>
        <taxon>Lamiales</taxon>
        <taxon>Pedaliaceae</taxon>
        <taxon>Sesamum</taxon>
    </lineage>
</organism>
<accession>A0AAW2QD24</accession>
<proteinExistence type="predicted"/>
<evidence type="ECO:0000256" key="1">
    <source>
        <dbReference type="SAM" id="MobiDB-lite"/>
    </source>
</evidence>
<feature type="region of interest" description="Disordered" evidence="1">
    <location>
        <begin position="408"/>
        <end position="456"/>
    </location>
</feature>
<feature type="compositionally biased region" description="Basic and acidic residues" evidence="1">
    <location>
        <begin position="33"/>
        <end position="54"/>
    </location>
</feature>
<reference evidence="2" key="2">
    <citation type="journal article" date="2024" name="Plant">
        <title>Genomic evolution and insights into agronomic trait innovations of Sesamum species.</title>
        <authorList>
            <person name="Miao H."/>
            <person name="Wang L."/>
            <person name="Qu L."/>
            <person name="Liu H."/>
            <person name="Sun Y."/>
            <person name="Le M."/>
            <person name="Wang Q."/>
            <person name="Wei S."/>
            <person name="Zheng Y."/>
            <person name="Lin W."/>
            <person name="Duan Y."/>
            <person name="Cao H."/>
            <person name="Xiong S."/>
            <person name="Wang X."/>
            <person name="Wei L."/>
            <person name="Li C."/>
            <person name="Ma Q."/>
            <person name="Ju M."/>
            <person name="Zhao R."/>
            <person name="Li G."/>
            <person name="Mu C."/>
            <person name="Tian Q."/>
            <person name="Mei H."/>
            <person name="Zhang T."/>
            <person name="Gao T."/>
            <person name="Zhang H."/>
        </authorList>
    </citation>
    <scope>NUCLEOTIDE SEQUENCE</scope>
    <source>
        <strain evidence="2">G01</strain>
    </source>
</reference>
<comment type="caution">
    <text evidence="2">The sequence shown here is derived from an EMBL/GenBank/DDBJ whole genome shotgun (WGS) entry which is preliminary data.</text>
</comment>
<gene>
    <name evidence="2" type="ORF">Sangu_0657100</name>
</gene>
<dbReference type="EMBL" id="JACGWK010000003">
    <property type="protein sequence ID" value="KAL0365595.1"/>
    <property type="molecule type" value="Genomic_DNA"/>
</dbReference>
<dbReference type="GO" id="GO:0005730">
    <property type="term" value="C:nucleolus"/>
    <property type="evidence" value="ECO:0007669"/>
    <property type="project" value="TreeGrafter"/>
</dbReference>
<name>A0AAW2QD24_9LAMI</name>
<feature type="compositionally biased region" description="Low complexity" evidence="1">
    <location>
        <begin position="419"/>
        <end position="439"/>
    </location>
</feature>
<dbReference type="InterPro" id="IPR052609">
    <property type="entry name" value="Ribosome_Biogenesis_Reg"/>
</dbReference>
<sequence length="456" mass="52004">MMEANRPPFRLRKPGQGEPRPEPASVNKKRKQRSTDAIEEVRENSKFARTDQSSRESEGSFAWKNLQLVLSLQDKNKDILEKVDLAFDYVKRSSIREMDDISRGSQVMDTSRTLVFMNNWIQSVLISSEKKMRLEENKPQFETSGSFLDHRCWKILYFCLEESKKLHVPLTFSKDFLRVIHSIVMEASACVNNVSLCCEGTLLDGQLQFYDAVLDCISLIFSFHGGVANENLDLWILVMDKVLGLILKFVTSQFDGSKLGSFILKLSFYLFEPFAKFLRVHPTRKNGFHNFIDKLLEPLLHLLHVLHSSSCSFNSEWTTNLPEVVEEVLAQGLFHPTHVDGFLSLQSTTRYKDSSDVAVKEEKLVNKSYHRHLFDKVEKIVTKKNEFALLGLGDLFHLFVSCVTKHKGISVPGGGSRQSDMSSTSHVSDSSPQSRRVSSNLIPVRHSMDETSEINF</sequence>
<dbReference type="PANTHER" id="PTHR15682:SF2">
    <property type="entry name" value="UNHEALTHY RIBOSOME BIOGENESIS PROTEIN 2 HOMOLOG"/>
    <property type="match status" value="1"/>
</dbReference>
<protein>
    <submittedName>
        <fullName evidence="2">Uncharacterized protein</fullName>
    </submittedName>
</protein>
<dbReference type="AlphaFoldDB" id="A0AAW2QD24"/>